<dbReference type="PROSITE" id="PS00518">
    <property type="entry name" value="ZF_RING_1"/>
    <property type="match status" value="1"/>
</dbReference>
<feature type="domain" description="RING-type" evidence="19">
    <location>
        <begin position="306"/>
        <end position="393"/>
    </location>
</feature>
<dbReference type="SUPFAM" id="SSF57850">
    <property type="entry name" value="RING/U-box"/>
    <property type="match status" value="1"/>
</dbReference>
<accession>A0A401GBJ2</accession>
<reference evidence="20 21" key="1">
    <citation type="journal article" date="2018" name="Sci. Rep.">
        <title>Genome sequence of the cauliflower mushroom Sparassis crispa (Hanabiratake) and its association with beneficial usage.</title>
        <authorList>
            <person name="Kiyama R."/>
            <person name="Furutani Y."/>
            <person name="Kawaguchi K."/>
            <person name="Nakanishi T."/>
        </authorList>
    </citation>
    <scope>NUCLEOTIDE SEQUENCE [LARGE SCALE GENOMIC DNA]</scope>
</reference>
<keyword evidence="8" id="KW-0863">Zinc-finger</keyword>
<dbReference type="Pfam" id="PF04757">
    <property type="entry name" value="Pex2_Pex12"/>
    <property type="match status" value="1"/>
</dbReference>
<dbReference type="RefSeq" id="XP_027610442.1">
    <property type="nucleotide sequence ID" value="XM_027754641.1"/>
</dbReference>
<protein>
    <recommendedName>
        <fullName evidence="17">RING-type E3 ubiquitin transferase (cysteine targeting)</fullName>
        <ecNumber evidence="17">2.3.2.36</ecNumber>
    </recommendedName>
    <alternativeName>
        <fullName evidence="15">Peroxin-2</fullName>
    </alternativeName>
</protein>
<evidence type="ECO:0000256" key="9">
    <source>
        <dbReference type="ARBA" id="ARBA00022786"/>
    </source>
</evidence>
<dbReference type="GO" id="GO:0006260">
    <property type="term" value="P:DNA replication"/>
    <property type="evidence" value="ECO:0007669"/>
    <property type="project" value="InterPro"/>
</dbReference>
<comment type="pathway">
    <text evidence="2">Protein modification; protein ubiquitination.</text>
</comment>
<evidence type="ECO:0000256" key="4">
    <source>
        <dbReference type="ARBA" id="ARBA00022448"/>
    </source>
</evidence>
<feature type="compositionally biased region" description="Basic and acidic residues" evidence="18">
    <location>
        <begin position="682"/>
        <end position="712"/>
    </location>
</feature>
<dbReference type="PANTHER" id="PTHR48178:SF1">
    <property type="entry name" value="PEROXISOME BIOGENESIS FACTOR 2"/>
    <property type="match status" value="1"/>
</dbReference>
<feature type="region of interest" description="Disordered" evidence="18">
    <location>
        <begin position="678"/>
        <end position="1039"/>
    </location>
</feature>
<comment type="caution">
    <text evidence="20">The sequence shown here is derived from an EMBL/GenBank/DDBJ whole genome shotgun (WGS) entry which is preliminary data.</text>
</comment>
<keyword evidence="14" id="KW-0576">Peroxisome</keyword>
<evidence type="ECO:0000256" key="14">
    <source>
        <dbReference type="ARBA" id="ARBA00023140"/>
    </source>
</evidence>
<dbReference type="GO" id="GO:0016562">
    <property type="term" value="P:protein import into peroxisome matrix, receptor recycling"/>
    <property type="evidence" value="ECO:0007669"/>
    <property type="project" value="UniProtKB-ARBA"/>
</dbReference>
<sequence>MEPPPVPGTPPSSWQHVWQNTQPRLAQIRGELLSATTPSARVIRVGQVDAELLDQELVQLLKEPLVKALAQVNSAWRSRHDPELTLLIESVLYKFSVWDQGASFGAKLQGLKYEVPRVLTDSNLPVAVCGLPRRTLLIHGVLTLVLPYVHTRVRAYALSNAWPDAPSSDRRRKAWGLLSHLESMHALIGLLNFVTFLWDGRYRTSVDRLLGMRLVSARRLAQRDVSYEFMNRQMVWHAFTEFLLFLLPLVNTRALRRRVVSFLSQFTLSSIVPVSLRSLLGLSTARKADSTQKGRGKYYNLPVDQCAICVENASPNFADPTNVLSSLAAITAAEPPAATDSNDEPPAHPINTPYVTSCGHVYCYYCLTDRMMRAADERSGVGPGGTQWECLRCGEGVTSADRVEAHVEGPNYESGVEDEELDYEYGSEDLEFTDISGSIGTYSCQRRTLAESNIAATDACVTERVFASRRGCHFSDLFQHHHLPPTEASCDMDQQVQDYLTKQLLIDRNVVTFRSLSRQFSLHVNAAKNILAIFYGVQKQSSEPVYATYMLTGEAPMVPAERTALSEENGTDVEMPDATQDSAGQDDAAIAVPHTKVTLVNEAELDNARAQYTHIFSEYIHTLTPAPLVDAALICAPSDKVYEADAKMSPEASMLIGRIVGPHVGKFAHPVASSSKAQMAAVRKETPSIGNSDREQTGDQKMKGKEKEKESTAQKPKASGALDWSKAKLKQKEPGRKERPKERATDKKAVKEEPKEEDKTKVGVSERNDARKEKDAKAGRVTPPAKVDTPKPPQKRGIKRKSILPIESDSEDEDAANTFWSASSRPQATNGTKAKANKGVIVSNDENGDDVSIPQKFTKAKAVPRRSMSDAEKSLRAMMNVDDGTDEVIKASRPESKAPEPQDEDTEMVDDTEPVPVKPKTSKKKKEKKVVPVGRNGLKKRKVMKTRMTMDDKRYMVTEDYSSYESIDESEAVEEPAPKVKRSASAKSKKASKPSETKLKLKEESHSKSKSSGGSKVRKPGDGSKVGGQESLMNFFGKK</sequence>
<evidence type="ECO:0000256" key="10">
    <source>
        <dbReference type="ARBA" id="ARBA00022833"/>
    </source>
</evidence>
<keyword evidence="9" id="KW-0833">Ubl conjugation pathway</keyword>
<evidence type="ECO:0000256" key="7">
    <source>
        <dbReference type="ARBA" id="ARBA00022723"/>
    </source>
</evidence>
<dbReference type="EMBL" id="BFAD01000002">
    <property type="protein sequence ID" value="GBE79529.1"/>
    <property type="molecule type" value="Genomic_DNA"/>
</dbReference>
<dbReference type="AlphaFoldDB" id="A0A401GBJ2"/>
<dbReference type="STRING" id="139825.A0A401GBJ2"/>
<dbReference type="InParanoid" id="A0A401GBJ2"/>
<keyword evidence="10" id="KW-0862">Zinc</keyword>
<comment type="similarity">
    <text evidence="3">Belongs to the pex2/pex10/pex12 family.</text>
</comment>
<feature type="compositionally biased region" description="Basic residues" evidence="18">
    <location>
        <begin position="793"/>
        <end position="802"/>
    </location>
</feature>
<comment type="subcellular location">
    <subcellularLocation>
        <location evidence="1">Peroxisome membrane</location>
        <topology evidence="1">Multi-pass membrane protein</topology>
    </subcellularLocation>
</comment>
<dbReference type="Gene3D" id="3.90.1030.20">
    <property type="entry name" value="DNA polymerase delta, p66 (Cdc27) subunit, wHTH domain"/>
    <property type="match status" value="1"/>
</dbReference>
<dbReference type="OrthoDB" id="1701437at2759"/>
<dbReference type="InterPro" id="IPR025654">
    <property type="entry name" value="PEX2/10"/>
</dbReference>
<evidence type="ECO:0000256" key="2">
    <source>
        <dbReference type="ARBA" id="ARBA00004906"/>
    </source>
</evidence>
<evidence type="ECO:0000256" key="6">
    <source>
        <dbReference type="ARBA" id="ARBA00022692"/>
    </source>
</evidence>
<feature type="compositionally biased region" description="Polar residues" evidence="18">
    <location>
        <begin position="818"/>
        <end position="832"/>
    </location>
</feature>
<dbReference type="InterPro" id="IPR001841">
    <property type="entry name" value="Znf_RING"/>
</dbReference>
<keyword evidence="11" id="KW-0653">Protein transport</keyword>
<keyword evidence="21" id="KW-1185">Reference proteome</keyword>
<keyword evidence="13" id="KW-0472">Membrane</keyword>
<evidence type="ECO:0000256" key="8">
    <source>
        <dbReference type="ARBA" id="ARBA00022771"/>
    </source>
</evidence>
<gene>
    <name evidence="20" type="ORF">SCP_0207290</name>
</gene>
<dbReference type="PANTHER" id="PTHR48178">
    <property type="entry name" value="PEROXISOME BIOGENESIS FACTOR 2"/>
    <property type="match status" value="1"/>
</dbReference>
<evidence type="ECO:0000259" key="19">
    <source>
        <dbReference type="SMART" id="SM00184"/>
    </source>
</evidence>
<dbReference type="InterPro" id="IPR041913">
    <property type="entry name" value="POLD3_sf"/>
</dbReference>
<feature type="compositionally biased region" description="Basic and acidic residues" evidence="18">
    <location>
        <begin position="887"/>
        <end position="900"/>
    </location>
</feature>
<evidence type="ECO:0000256" key="13">
    <source>
        <dbReference type="ARBA" id="ARBA00023136"/>
    </source>
</evidence>
<keyword evidence="12" id="KW-1133">Transmembrane helix</keyword>
<organism evidence="20 21">
    <name type="scientific">Sparassis crispa</name>
    <dbReference type="NCBI Taxonomy" id="139825"/>
    <lineage>
        <taxon>Eukaryota</taxon>
        <taxon>Fungi</taxon>
        <taxon>Dikarya</taxon>
        <taxon>Basidiomycota</taxon>
        <taxon>Agaricomycotina</taxon>
        <taxon>Agaricomycetes</taxon>
        <taxon>Polyporales</taxon>
        <taxon>Sparassidaceae</taxon>
        <taxon>Sparassis</taxon>
    </lineage>
</organism>
<evidence type="ECO:0000256" key="15">
    <source>
        <dbReference type="ARBA" id="ARBA00032511"/>
    </source>
</evidence>
<keyword evidence="7" id="KW-0479">Metal-binding</keyword>
<feature type="compositionally biased region" description="Basic and acidic residues" evidence="18">
    <location>
        <begin position="948"/>
        <end position="957"/>
    </location>
</feature>
<keyword evidence="5" id="KW-0808">Transferase</keyword>
<evidence type="ECO:0000256" key="11">
    <source>
        <dbReference type="ARBA" id="ARBA00022927"/>
    </source>
</evidence>
<keyword evidence="4" id="KW-0813">Transport</keyword>
<evidence type="ECO:0000256" key="18">
    <source>
        <dbReference type="SAM" id="MobiDB-lite"/>
    </source>
</evidence>
<comment type="catalytic activity">
    <reaction evidence="16">
        <text>[E2 ubiquitin-conjugating enzyme]-S-ubiquitinyl-L-cysteine + [acceptor protein]-L-cysteine = [E2 ubiquitin-conjugating enzyme]-L-cysteine + [acceptor protein]-S-ubiquitinyl-L-cysteine.</text>
        <dbReference type="EC" id="2.3.2.36"/>
    </reaction>
</comment>
<keyword evidence="6" id="KW-0812">Transmembrane</keyword>
<name>A0A401GBJ2_9APHY</name>
<dbReference type="GeneID" id="38776446"/>
<evidence type="ECO:0000256" key="17">
    <source>
        <dbReference type="ARBA" id="ARBA00034523"/>
    </source>
</evidence>
<dbReference type="InterPro" id="IPR019038">
    <property type="entry name" value="POLD3"/>
</dbReference>
<evidence type="ECO:0000256" key="12">
    <source>
        <dbReference type="ARBA" id="ARBA00022989"/>
    </source>
</evidence>
<dbReference type="Pfam" id="PF09507">
    <property type="entry name" value="CDC27"/>
    <property type="match status" value="1"/>
</dbReference>
<dbReference type="GO" id="GO:0061630">
    <property type="term" value="F:ubiquitin protein ligase activity"/>
    <property type="evidence" value="ECO:0007669"/>
    <property type="project" value="UniProtKB-EC"/>
</dbReference>
<dbReference type="GO" id="GO:0005778">
    <property type="term" value="C:peroxisomal membrane"/>
    <property type="evidence" value="ECO:0007669"/>
    <property type="project" value="UniProtKB-SubCell"/>
</dbReference>
<feature type="compositionally biased region" description="Basic residues" evidence="18">
    <location>
        <begin position="979"/>
        <end position="992"/>
    </location>
</feature>
<feature type="compositionally biased region" description="Basic and acidic residues" evidence="18">
    <location>
        <begin position="730"/>
        <end position="778"/>
    </location>
</feature>
<dbReference type="InterPro" id="IPR006845">
    <property type="entry name" value="Pex_N"/>
</dbReference>
<feature type="compositionally biased region" description="Basic and acidic residues" evidence="18">
    <location>
        <begin position="993"/>
        <end position="1007"/>
    </location>
</feature>
<feature type="compositionally biased region" description="Acidic residues" evidence="18">
    <location>
        <begin position="901"/>
        <end position="913"/>
    </location>
</feature>
<evidence type="ECO:0000256" key="5">
    <source>
        <dbReference type="ARBA" id="ARBA00022679"/>
    </source>
</evidence>
<dbReference type="Proteomes" id="UP000287166">
    <property type="component" value="Unassembled WGS sequence"/>
</dbReference>
<dbReference type="GO" id="GO:0008270">
    <property type="term" value="F:zinc ion binding"/>
    <property type="evidence" value="ECO:0007669"/>
    <property type="project" value="UniProtKB-KW"/>
</dbReference>
<evidence type="ECO:0000313" key="20">
    <source>
        <dbReference type="EMBL" id="GBE79529.1"/>
    </source>
</evidence>
<proteinExistence type="inferred from homology"/>
<dbReference type="GO" id="GO:0043625">
    <property type="term" value="C:delta DNA polymerase complex"/>
    <property type="evidence" value="ECO:0007669"/>
    <property type="project" value="InterPro"/>
</dbReference>
<dbReference type="EC" id="2.3.2.36" evidence="17"/>
<evidence type="ECO:0000256" key="1">
    <source>
        <dbReference type="ARBA" id="ARBA00004585"/>
    </source>
</evidence>
<evidence type="ECO:0000256" key="3">
    <source>
        <dbReference type="ARBA" id="ARBA00008704"/>
    </source>
</evidence>
<evidence type="ECO:0000256" key="16">
    <source>
        <dbReference type="ARBA" id="ARBA00034438"/>
    </source>
</evidence>
<evidence type="ECO:0000313" key="21">
    <source>
        <dbReference type="Proteomes" id="UP000287166"/>
    </source>
</evidence>
<dbReference type="InterPro" id="IPR017907">
    <property type="entry name" value="Znf_RING_CS"/>
</dbReference>
<dbReference type="SMART" id="SM00184">
    <property type="entry name" value="RING"/>
    <property type="match status" value="1"/>
</dbReference>
<dbReference type="GO" id="GO:0016567">
    <property type="term" value="P:protein ubiquitination"/>
    <property type="evidence" value="ECO:0007669"/>
    <property type="project" value="UniProtKB-ARBA"/>
</dbReference>